<dbReference type="Gene3D" id="3.40.50.300">
    <property type="entry name" value="P-loop containing nucleotide triphosphate hydrolases"/>
    <property type="match status" value="1"/>
</dbReference>
<evidence type="ECO:0000313" key="10">
    <source>
        <dbReference type="Proteomes" id="UP000321638"/>
    </source>
</evidence>
<dbReference type="GO" id="GO:0015833">
    <property type="term" value="P:peptide transport"/>
    <property type="evidence" value="ECO:0007669"/>
    <property type="project" value="InterPro"/>
</dbReference>
<dbReference type="EMBL" id="VDUZ01000005">
    <property type="protein sequence ID" value="TXL79567.1"/>
    <property type="molecule type" value="Genomic_DNA"/>
</dbReference>
<sequence length="328" mass="36209">MTQPLLKVDDLRTYLFTRNGIVRAVDGVSFHVDAGETLGIVGESGSGKSMTALSIQRLLPRPAGRIVGGEIRLEGEDLVAKSERQMSAIRGRSMAMILQDPMSSLNPVFTIGQQVSDPLRTHRKLPPGELRKAVERLLEMVRIPAPQTRVNDYPHQMSGGMRQRIVGAIALSCEPKLLIADEPTTALDVTVQAQYLRLLRDLQARLGLAIIMITHDFGVVARICDRVAVMYAGRIVETAATTTLFDRPAHPYTQALMRSMPRLDQRSDRLPAIDGQPPDLRQTLTGCRFAPRCAHASDICRQQYPEMTVVSPGHAVNCWHADRMMAAS</sequence>
<dbReference type="GO" id="GO:0055085">
    <property type="term" value="P:transmembrane transport"/>
    <property type="evidence" value="ECO:0007669"/>
    <property type="project" value="UniProtKB-ARBA"/>
</dbReference>
<dbReference type="Proteomes" id="UP000321638">
    <property type="component" value="Unassembled WGS sequence"/>
</dbReference>
<dbReference type="InterPro" id="IPR050388">
    <property type="entry name" value="ABC_Ni/Peptide_Import"/>
</dbReference>
<dbReference type="PROSITE" id="PS50893">
    <property type="entry name" value="ABC_TRANSPORTER_2"/>
    <property type="match status" value="1"/>
</dbReference>
<evidence type="ECO:0000256" key="1">
    <source>
        <dbReference type="ARBA" id="ARBA00004417"/>
    </source>
</evidence>
<proteinExistence type="inferred from homology"/>
<evidence type="ECO:0000256" key="7">
    <source>
        <dbReference type="ARBA" id="ARBA00023136"/>
    </source>
</evidence>
<evidence type="ECO:0000256" key="2">
    <source>
        <dbReference type="ARBA" id="ARBA00005417"/>
    </source>
</evidence>
<dbReference type="InterPro" id="IPR003593">
    <property type="entry name" value="AAA+_ATPase"/>
</dbReference>
<dbReference type="Pfam" id="PF08352">
    <property type="entry name" value="oligo_HPY"/>
    <property type="match status" value="1"/>
</dbReference>
<accession>A0A5C8PTC7</accession>
<comment type="caution">
    <text evidence="9">The sequence shown here is derived from an EMBL/GenBank/DDBJ whole genome shotgun (WGS) entry which is preliminary data.</text>
</comment>
<organism evidence="9 10">
    <name type="scientific">Vineibacter terrae</name>
    <dbReference type="NCBI Taxonomy" id="2586908"/>
    <lineage>
        <taxon>Bacteria</taxon>
        <taxon>Pseudomonadati</taxon>
        <taxon>Pseudomonadota</taxon>
        <taxon>Alphaproteobacteria</taxon>
        <taxon>Hyphomicrobiales</taxon>
        <taxon>Vineibacter</taxon>
    </lineage>
</organism>
<dbReference type="InterPro" id="IPR027417">
    <property type="entry name" value="P-loop_NTPase"/>
</dbReference>
<dbReference type="Pfam" id="PF00005">
    <property type="entry name" value="ABC_tran"/>
    <property type="match status" value="1"/>
</dbReference>
<dbReference type="PANTHER" id="PTHR43297:SF2">
    <property type="entry name" value="DIPEPTIDE TRANSPORT ATP-BINDING PROTEIN DPPD"/>
    <property type="match status" value="1"/>
</dbReference>
<evidence type="ECO:0000259" key="8">
    <source>
        <dbReference type="PROSITE" id="PS50893"/>
    </source>
</evidence>
<dbReference type="RefSeq" id="WP_147846075.1">
    <property type="nucleotide sequence ID" value="NZ_VDUZ01000005.1"/>
</dbReference>
<dbReference type="OrthoDB" id="37801at2"/>
<gene>
    <name evidence="9" type="ORF">FHP25_06405</name>
</gene>
<keyword evidence="7" id="KW-0472">Membrane</keyword>
<keyword evidence="4" id="KW-1003">Cell membrane</keyword>
<dbReference type="GO" id="GO:0005524">
    <property type="term" value="F:ATP binding"/>
    <property type="evidence" value="ECO:0007669"/>
    <property type="project" value="UniProtKB-KW"/>
</dbReference>
<keyword evidence="10" id="KW-1185">Reference proteome</keyword>
<dbReference type="FunFam" id="3.40.50.300:FF:000016">
    <property type="entry name" value="Oligopeptide ABC transporter ATP-binding component"/>
    <property type="match status" value="1"/>
</dbReference>
<dbReference type="GO" id="GO:0016887">
    <property type="term" value="F:ATP hydrolysis activity"/>
    <property type="evidence" value="ECO:0007669"/>
    <property type="project" value="InterPro"/>
</dbReference>
<dbReference type="AlphaFoldDB" id="A0A5C8PTC7"/>
<comment type="similarity">
    <text evidence="2">Belongs to the ABC transporter superfamily.</text>
</comment>
<dbReference type="CDD" id="cd03257">
    <property type="entry name" value="ABC_NikE_OppD_transporters"/>
    <property type="match status" value="1"/>
</dbReference>
<dbReference type="GO" id="GO:0005886">
    <property type="term" value="C:plasma membrane"/>
    <property type="evidence" value="ECO:0007669"/>
    <property type="project" value="UniProtKB-SubCell"/>
</dbReference>
<evidence type="ECO:0000256" key="4">
    <source>
        <dbReference type="ARBA" id="ARBA00022475"/>
    </source>
</evidence>
<evidence type="ECO:0000313" key="9">
    <source>
        <dbReference type="EMBL" id="TXL79567.1"/>
    </source>
</evidence>
<evidence type="ECO:0000256" key="3">
    <source>
        <dbReference type="ARBA" id="ARBA00022448"/>
    </source>
</evidence>
<dbReference type="InterPro" id="IPR013563">
    <property type="entry name" value="Oligopep_ABC_C"/>
</dbReference>
<dbReference type="InterPro" id="IPR003439">
    <property type="entry name" value="ABC_transporter-like_ATP-bd"/>
</dbReference>
<feature type="domain" description="ABC transporter" evidence="8">
    <location>
        <begin position="6"/>
        <end position="257"/>
    </location>
</feature>
<protein>
    <submittedName>
        <fullName evidence="9">ABC transporter ATP-binding protein</fullName>
    </submittedName>
</protein>
<comment type="subcellular location">
    <subcellularLocation>
        <location evidence="1">Cell inner membrane</location>
        <topology evidence="1">Peripheral membrane protein</topology>
    </subcellularLocation>
</comment>
<keyword evidence="5" id="KW-0547">Nucleotide-binding</keyword>
<name>A0A5C8PTC7_9HYPH</name>
<dbReference type="PANTHER" id="PTHR43297">
    <property type="entry name" value="OLIGOPEPTIDE TRANSPORT ATP-BINDING PROTEIN APPD"/>
    <property type="match status" value="1"/>
</dbReference>
<keyword evidence="3" id="KW-0813">Transport</keyword>
<reference evidence="9 10" key="1">
    <citation type="submission" date="2019-06" db="EMBL/GenBank/DDBJ databases">
        <title>New taxonomy in bacterial strain CC-CFT640, isolated from vineyard.</title>
        <authorList>
            <person name="Lin S.-Y."/>
            <person name="Tsai C.-F."/>
            <person name="Young C.-C."/>
        </authorList>
    </citation>
    <scope>NUCLEOTIDE SEQUENCE [LARGE SCALE GENOMIC DNA]</scope>
    <source>
        <strain evidence="9 10">CC-CFT640</strain>
    </source>
</reference>
<keyword evidence="6 9" id="KW-0067">ATP-binding</keyword>
<evidence type="ECO:0000256" key="5">
    <source>
        <dbReference type="ARBA" id="ARBA00022741"/>
    </source>
</evidence>
<evidence type="ECO:0000256" key="6">
    <source>
        <dbReference type="ARBA" id="ARBA00022840"/>
    </source>
</evidence>
<dbReference type="SUPFAM" id="SSF52540">
    <property type="entry name" value="P-loop containing nucleoside triphosphate hydrolases"/>
    <property type="match status" value="1"/>
</dbReference>
<dbReference type="NCBIfam" id="TIGR01727">
    <property type="entry name" value="oligo_HPY"/>
    <property type="match status" value="1"/>
</dbReference>
<dbReference type="SMART" id="SM00382">
    <property type="entry name" value="AAA"/>
    <property type="match status" value="1"/>
</dbReference>